<evidence type="ECO:0008006" key="3">
    <source>
        <dbReference type="Google" id="ProtNLM"/>
    </source>
</evidence>
<evidence type="ECO:0000313" key="1">
    <source>
        <dbReference type="EMBL" id="OGF73081.1"/>
    </source>
</evidence>
<name>A0A1F5WCT1_9BACT</name>
<dbReference type="NCBIfam" id="TIGR02436">
    <property type="entry name" value="four helix bundle protein"/>
    <property type="match status" value="1"/>
</dbReference>
<dbReference type="AlphaFoldDB" id="A0A1F5WCT1"/>
<dbReference type="SUPFAM" id="SSF158446">
    <property type="entry name" value="IVS-encoded protein-like"/>
    <property type="match status" value="1"/>
</dbReference>
<organism evidence="1 2">
    <name type="scientific">Candidatus Giovannonibacteria bacterium RIFCSPHIGHO2_02_FULL_45_40</name>
    <dbReference type="NCBI Taxonomy" id="1798337"/>
    <lineage>
        <taxon>Bacteria</taxon>
        <taxon>Candidatus Giovannoniibacteriota</taxon>
    </lineage>
</organism>
<dbReference type="CDD" id="cd16377">
    <property type="entry name" value="23S_rRNA_IVP_like"/>
    <property type="match status" value="1"/>
</dbReference>
<dbReference type="InterPro" id="IPR036583">
    <property type="entry name" value="23S_rRNA_IVS_sf"/>
</dbReference>
<comment type="caution">
    <text evidence="1">The sequence shown here is derived from an EMBL/GenBank/DDBJ whole genome shotgun (WGS) entry which is preliminary data.</text>
</comment>
<dbReference type="Pfam" id="PF05635">
    <property type="entry name" value="23S_rRNA_IVP"/>
    <property type="match status" value="1"/>
</dbReference>
<sequence>MIRHFSDLDVYKRAQGLYPKVVEFSRSFPKEGFHLRDQVCRSANSIHANIAEGYGRSTAEFKMYLTRSLGSCNETVSHITDALNSKFGKIDLGNELVREYEIVGKQIYRLREKWK</sequence>
<proteinExistence type="predicted"/>
<evidence type="ECO:0000313" key="2">
    <source>
        <dbReference type="Proteomes" id="UP000178743"/>
    </source>
</evidence>
<protein>
    <recommendedName>
        <fullName evidence="3">Four helix bundle protein</fullName>
    </recommendedName>
</protein>
<accession>A0A1F5WCT1</accession>
<dbReference type="PANTHER" id="PTHR38471:SF2">
    <property type="entry name" value="FOUR HELIX BUNDLE PROTEIN"/>
    <property type="match status" value="1"/>
</dbReference>
<dbReference type="Gene3D" id="1.20.1440.60">
    <property type="entry name" value="23S rRNA-intervening sequence"/>
    <property type="match status" value="1"/>
</dbReference>
<dbReference type="PANTHER" id="PTHR38471">
    <property type="entry name" value="FOUR HELIX BUNDLE PROTEIN"/>
    <property type="match status" value="1"/>
</dbReference>
<reference evidence="1 2" key="1">
    <citation type="journal article" date="2016" name="Nat. Commun.">
        <title>Thousands of microbial genomes shed light on interconnected biogeochemical processes in an aquifer system.</title>
        <authorList>
            <person name="Anantharaman K."/>
            <person name="Brown C.T."/>
            <person name="Hug L.A."/>
            <person name="Sharon I."/>
            <person name="Castelle C.J."/>
            <person name="Probst A.J."/>
            <person name="Thomas B.C."/>
            <person name="Singh A."/>
            <person name="Wilkins M.J."/>
            <person name="Karaoz U."/>
            <person name="Brodie E.L."/>
            <person name="Williams K.H."/>
            <person name="Hubbard S.S."/>
            <person name="Banfield J.F."/>
        </authorList>
    </citation>
    <scope>NUCLEOTIDE SEQUENCE [LARGE SCALE GENOMIC DNA]</scope>
</reference>
<gene>
    <name evidence="1" type="ORF">A3C05_04855</name>
</gene>
<dbReference type="Proteomes" id="UP000178743">
    <property type="component" value="Unassembled WGS sequence"/>
</dbReference>
<dbReference type="InterPro" id="IPR012657">
    <property type="entry name" value="23S_rRNA-intervening_sequence"/>
</dbReference>
<dbReference type="EMBL" id="MFHP01000001">
    <property type="protein sequence ID" value="OGF73081.1"/>
    <property type="molecule type" value="Genomic_DNA"/>
</dbReference>